<dbReference type="InterPro" id="IPR037895">
    <property type="entry name" value="NUDCD1"/>
</dbReference>
<feature type="domain" description="CS" evidence="6">
    <location>
        <begin position="327"/>
        <end position="418"/>
    </location>
</feature>
<dbReference type="EMBL" id="JAFCIX010000403">
    <property type="protein sequence ID" value="KAH6591591.1"/>
    <property type="molecule type" value="Genomic_DNA"/>
</dbReference>
<dbReference type="PANTHER" id="PTHR21664">
    <property type="entry name" value="CHRONIC MYELOGENOUS LEUKEMIA TUMOR ANTIGEN 66"/>
    <property type="match status" value="1"/>
</dbReference>
<evidence type="ECO:0000256" key="4">
    <source>
        <dbReference type="ARBA" id="ARBA00022490"/>
    </source>
</evidence>
<dbReference type="PROSITE" id="PS51203">
    <property type="entry name" value="CS"/>
    <property type="match status" value="1"/>
</dbReference>
<dbReference type="CDD" id="cd06467">
    <property type="entry name" value="p23_NUDC_like"/>
    <property type="match status" value="1"/>
</dbReference>
<evidence type="ECO:0000256" key="2">
    <source>
        <dbReference type="ARBA" id="ARBA00004496"/>
    </source>
</evidence>
<reference evidence="7 8" key="1">
    <citation type="submission" date="2021-02" db="EMBL/GenBank/DDBJ databases">
        <title>Variation within the Batrachochytrium salamandrivorans European outbreak.</title>
        <authorList>
            <person name="Kelly M."/>
            <person name="Pasmans F."/>
            <person name="Shea T.P."/>
            <person name="Munoz J.F."/>
            <person name="Carranza S."/>
            <person name="Cuomo C.A."/>
            <person name="Martel A."/>
        </authorList>
    </citation>
    <scope>NUCLEOTIDE SEQUENCE [LARGE SCALE GENOMIC DNA]</scope>
    <source>
        <strain evidence="7 8">AMFP18/2</strain>
    </source>
</reference>
<gene>
    <name evidence="7" type="ORF">BASA50_008565</name>
</gene>
<keyword evidence="4" id="KW-0963">Cytoplasm</keyword>
<keyword evidence="5" id="KW-0539">Nucleus</keyword>
<name>A0ABQ8F6K1_9FUNG</name>
<dbReference type="Pfam" id="PF04969">
    <property type="entry name" value="CS"/>
    <property type="match status" value="1"/>
</dbReference>
<comment type="subcellular location">
    <subcellularLocation>
        <location evidence="2">Cytoplasm</location>
    </subcellularLocation>
    <subcellularLocation>
        <location evidence="1">Nucleus</location>
    </subcellularLocation>
</comment>
<evidence type="ECO:0000259" key="6">
    <source>
        <dbReference type="PROSITE" id="PS51203"/>
    </source>
</evidence>
<comment type="caution">
    <text evidence="7">The sequence shown here is derived from an EMBL/GenBank/DDBJ whole genome shotgun (WGS) entry which is preliminary data.</text>
</comment>
<evidence type="ECO:0000256" key="3">
    <source>
        <dbReference type="ARBA" id="ARBA00018915"/>
    </source>
</evidence>
<proteinExistence type="predicted"/>
<organism evidence="7 8">
    <name type="scientific">Batrachochytrium salamandrivorans</name>
    <dbReference type="NCBI Taxonomy" id="1357716"/>
    <lineage>
        <taxon>Eukaryota</taxon>
        <taxon>Fungi</taxon>
        <taxon>Fungi incertae sedis</taxon>
        <taxon>Chytridiomycota</taxon>
        <taxon>Chytridiomycota incertae sedis</taxon>
        <taxon>Chytridiomycetes</taxon>
        <taxon>Rhizophydiales</taxon>
        <taxon>Rhizophydiales incertae sedis</taxon>
        <taxon>Batrachochytrium</taxon>
    </lineage>
</organism>
<accession>A0ABQ8F6K1</accession>
<dbReference type="InterPro" id="IPR008978">
    <property type="entry name" value="HSP20-like_chaperone"/>
</dbReference>
<sequence>MIATVLPTVQHSLLNPTYTRFDNYQLSSTELSVEYTRLATSQKKQASLAIDPTTPYRMLEFHGRFNHLFPSPDGRSALFVDDAQWICVAQVADGSSVQVTKLHALGAPSVVCEASTRLHLPPSIVFASSDIMIASDGIGSLEVFRVSTPDCTKATRLGSINIPQSFPTDGMLIWEACMAPAGDLILCIQRSFGRDKVAASGTTPYGSTLHRPDPKQLRFLVELVTVNLETLDISVGMTEDTTVDSALADPISIYAVANIVLSLQGDATPYFTQIEPDTLSLTVGAATPFELLDMTPSNNGTGILNADMSLIPGSPNEVSTKLVDLTHSHPLYSWRQADDEITVHVRLPSDAASKSNIRVVYQPSFVSIKLIHGNVELFSGDLFDRIHPSECIWTLEGPQQITLYIQKNRSGIRWPHLFAVDDAVLETLDDATLTEYTDRLEKYHQQTQTPPLGQRSTVTDASMKCSAVFDDPCTHFQTVTERQENIDFEASAFTIVRASASGDHGVGSESVQPLFYSPGNMSASTTSAIVTHQCRMPGMSWIGMQLPLPLENGLKNYPSILVKFDVDALVFKMLSELNLEHVATVSALAFVQASKQDKKFVKLTREMDLALIVESKKYMYVYERPAVGQANAKQFVVNIGGDDGGVDGKGANGLVLGVAQIGRTHVLVLTEDTIVAVRI</sequence>
<dbReference type="Gene3D" id="2.60.40.790">
    <property type="match status" value="1"/>
</dbReference>
<evidence type="ECO:0000256" key="1">
    <source>
        <dbReference type="ARBA" id="ARBA00004123"/>
    </source>
</evidence>
<evidence type="ECO:0000313" key="7">
    <source>
        <dbReference type="EMBL" id="KAH6591591.1"/>
    </source>
</evidence>
<keyword evidence="8" id="KW-1185">Reference proteome</keyword>
<evidence type="ECO:0000256" key="5">
    <source>
        <dbReference type="ARBA" id="ARBA00023242"/>
    </source>
</evidence>
<dbReference type="PANTHER" id="PTHR21664:SF1">
    <property type="entry name" value="NUDC DOMAIN-CONTAINING PROTEIN 1"/>
    <property type="match status" value="1"/>
</dbReference>
<dbReference type="SUPFAM" id="SSF49764">
    <property type="entry name" value="HSP20-like chaperones"/>
    <property type="match status" value="1"/>
</dbReference>
<dbReference type="Proteomes" id="UP001648503">
    <property type="component" value="Unassembled WGS sequence"/>
</dbReference>
<protein>
    <recommendedName>
        <fullName evidence="3">NudC domain-containing protein 1</fullName>
    </recommendedName>
</protein>
<dbReference type="InterPro" id="IPR007052">
    <property type="entry name" value="CS_dom"/>
</dbReference>
<evidence type="ECO:0000313" key="8">
    <source>
        <dbReference type="Proteomes" id="UP001648503"/>
    </source>
</evidence>